<dbReference type="SUPFAM" id="SSF53850">
    <property type="entry name" value="Periplasmic binding protein-like II"/>
    <property type="match status" value="1"/>
</dbReference>
<dbReference type="Pfam" id="PF01547">
    <property type="entry name" value="SBP_bac_1"/>
    <property type="match status" value="1"/>
</dbReference>
<evidence type="ECO:0000313" key="1">
    <source>
        <dbReference type="EMBL" id="QIV88693.1"/>
    </source>
</evidence>
<keyword evidence="2" id="KW-1185">Reference proteome</keyword>
<reference evidence="1 2" key="1">
    <citation type="submission" date="2018-09" db="EMBL/GenBank/DDBJ databases">
        <title>Glutamicibacter mishrai S5-52T (LMG 29155T = KCTC 39846T).</title>
        <authorList>
            <person name="Das S.K."/>
        </authorList>
    </citation>
    <scope>NUCLEOTIDE SEQUENCE [LARGE SCALE GENOMIC DNA]</scope>
    <source>
        <strain evidence="1 2">S5-52</strain>
    </source>
</reference>
<evidence type="ECO:0000313" key="2">
    <source>
        <dbReference type="Proteomes" id="UP000502331"/>
    </source>
</evidence>
<name>A0A6H0SMN6_9MICC</name>
<dbReference type="Proteomes" id="UP000502331">
    <property type="component" value="Chromosome"/>
</dbReference>
<sequence>MNFGSEALSRPLKRRSFIASMLATGTLTLTSCGTDDPRASIRFNQSKPEVVPYFRDLLSQFNSSQRTVNATHEVTAGLSAAFARNDPPDLGCLNYNFEMARFQERGALSDLSDLPQQKMNAPFIKQLLDLYPDYPGRTSVLPYSMMGASVLYNKDIFEKHSLSIPTRYSELLDLCGELSDLGITPIYSTFKDAWTVSQGLADYCVGGAIEINQHFADLRELGSDFTPDSAVTFSKAFTDPLLRMQELAKFSNKDAANRGYGDGNLAFANGQAAMYLQGPWALPEIAKTNPDANIGTFPLPMTEDPEDLKIRVNLDLALWIPEQSDHKAEARELLAFLCQPELQDAYNESALGFGVRSDSPPTKDPRLKQMQPYIDNGRIYQGVSTAIPRTIPFENYMQGLVTGGSVEQTLATLDADWARLAQRS</sequence>
<protein>
    <submittedName>
        <fullName evidence="1">Extracellular solute-binding protein</fullName>
    </submittedName>
</protein>
<dbReference type="InterPro" id="IPR006059">
    <property type="entry name" value="SBP"/>
</dbReference>
<dbReference type="EMBL" id="CP032549">
    <property type="protein sequence ID" value="QIV88693.1"/>
    <property type="molecule type" value="Genomic_DNA"/>
</dbReference>
<organism evidence="1 2">
    <name type="scientific">Glutamicibacter mishrai</name>
    <dbReference type="NCBI Taxonomy" id="1775880"/>
    <lineage>
        <taxon>Bacteria</taxon>
        <taxon>Bacillati</taxon>
        <taxon>Actinomycetota</taxon>
        <taxon>Actinomycetes</taxon>
        <taxon>Micrococcales</taxon>
        <taxon>Micrococcaceae</taxon>
        <taxon>Glutamicibacter</taxon>
    </lineage>
</organism>
<dbReference type="PANTHER" id="PTHR43649">
    <property type="entry name" value="ARABINOSE-BINDING PROTEIN-RELATED"/>
    <property type="match status" value="1"/>
</dbReference>
<gene>
    <name evidence="1" type="ORF">D3791_07335</name>
</gene>
<dbReference type="InterPro" id="IPR050490">
    <property type="entry name" value="Bact_solute-bd_prot1"/>
</dbReference>
<dbReference type="Gene3D" id="3.40.190.10">
    <property type="entry name" value="Periplasmic binding protein-like II"/>
    <property type="match status" value="2"/>
</dbReference>
<dbReference type="AlphaFoldDB" id="A0A6H0SMN6"/>
<accession>A0A6H0SMN6</accession>
<proteinExistence type="predicted"/>